<dbReference type="SMART" id="SM00547">
    <property type="entry name" value="ZnF_RBZ"/>
    <property type="match status" value="4"/>
</dbReference>
<dbReference type="GO" id="GO:0003729">
    <property type="term" value="F:mRNA binding"/>
    <property type="evidence" value="ECO:0007669"/>
    <property type="project" value="TreeGrafter"/>
</dbReference>
<dbReference type="PROSITE" id="PS50199">
    <property type="entry name" value="ZF_RANBP2_2"/>
    <property type="match status" value="4"/>
</dbReference>
<keyword evidence="3" id="KW-0862">Zinc</keyword>
<gene>
    <name evidence="6" type="ORF">RND81_10G196600</name>
</gene>
<accession>A0AAW1I5H0</accession>
<dbReference type="PANTHER" id="PTHR23111">
    <property type="entry name" value="ZINC FINGER PROTEIN"/>
    <property type="match status" value="1"/>
</dbReference>
<dbReference type="Proteomes" id="UP001443914">
    <property type="component" value="Unassembled WGS sequence"/>
</dbReference>
<keyword evidence="7" id="KW-1185">Reference proteome</keyword>
<dbReference type="Pfam" id="PF20864">
    <property type="entry name" value="Zn_ribbon_TEX13"/>
    <property type="match status" value="1"/>
</dbReference>
<feature type="domain" description="RanBP2-type" evidence="5">
    <location>
        <begin position="339"/>
        <end position="368"/>
    </location>
</feature>
<dbReference type="GO" id="GO:0005737">
    <property type="term" value="C:cytoplasm"/>
    <property type="evidence" value="ECO:0007669"/>
    <property type="project" value="TreeGrafter"/>
</dbReference>
<evidence type="ECO:0000313" key="7">
    <source>
        <dbReference type="Proteomes" id="UP001443914"/>
    </source>
</evidence>
<proteinExistence type="predicted"/>
<sequence>MSALRIHRCFPGTTPALLHRTTSPHSIPSLTLLRITPKPLHYSRLYATSTETPHPWPEWVSFVDRLKSRGYFPQSSRGLDHADLVYREFNLLKDPCLSFARDRFDIFKSLSKDDIQNVVEVGCPKIVRKVINSAKRLRVYVGLEEKTVCETCTLRGSCDRAYLQPNESENVRTVDIMRVLMFYALDPMLISGAVRPASIEQAESSARKLLNMLMDLSEASNYPASAELPYKKEKIVNSTSTVQSEDTERWNGEWVCPKCSFLNFSRNIICRKCNEDGPMKQESALVEPKKREREHAQPKNGDWHCPQCNFLNFTRNMQCRKCNEDAPEKRATSGHVLPKKGDWNCRQCGFANFARRTNCLQCTATRPPESLKPGEWVCSKCYFLNFRRNAACLKCDSKQAIDAAAIHENHIWTKPTTSATV</sequence>
<dbReference type="InterPro" id="IPR001876">
    <property type="entry name" value="Znf_RanBP2"/>
</dbReference>
<dbReference type="PANTHER" id="PTHR23111:SF40">
    <property type="entry name" value="RNA-BINDING PROTEIN INVOLVED IN HETEROCHROMATIN ASSEMBLY-RELATED"/>
    <property type="match status" value="1"/>
</dbReference>
<name>A0AAW1I5H0_SAPOF</name>
<evidence type="ECO:0000256" key="4">
    <source>
        <dbReference type="PROSITE-ProRule" id="PRU00322"/>
    </source>
</evidence>
<evidence type="ECO:0000256" key="1">
    <source>
        <dbReference type="ARBA" id="ARBA00022723"/>
    </source>
</evidence>
<dbReference type="Gene3D" id="4.10.1060.10">
    <property type="entry name" value="Zinc finger, RanBP2-type"/>
    <property type="match status" value="4"/>
</dbReference>
<dbReference type="InterPro" id="IPR036443">
    <property type="entry name" value="Znf_RanBP2_sf"/>
</dbReference>
<dbReference type="EMBL" id="JBDFQZ010000010">
    <property type="protein sequence ID" value="KAK9684251.1"/>
    <property type="molecule type" value="Genomic_DNA"/>
</dbReference>
<keyword evidence="1" id="KW-0479">Metal-binding</keyword>
<protein>
    <recommendedName>
        <fullName evidence="5">RanBP2-type domain-containing protein</fullName>
    </recommendedName>
</protein>
<organism evidence="6 7">
    <name type="scientific">Saponaria officinalis</name>
    <name type="common">Common soapwort</name>
    <name type="synonym">Lychnis saponaria</name>
    <dbReference type="NCBI Taxonomy" id="3572"/>
    <lineage>
        <taxon>Eukaryota</taxon>
        <taxon>Viridiplantae</taxon>
        <taxon>Streptophyta</taxon>
        <taxon>Embryophyta</taxon>
        <taxon>Tracheophyta</taxon>
        <taxon>Spermatophyta</taxon>
        <taxon>Magnoliopsida</taxon>
        <taxon>eudicotyledons</taxon>
        <taxon>Gunneridae</taxon>
        <taxon>Pentapetalae</taxon>
        <taxon>Caryophyllales</taxon>
        <taxon>Caryophyllaceae</taxon>
        <taxon>Caryophylleae</taxon>
        <taxon>Saponaria</taxon>
    </lineage>
</organism>
<dbReference type="AlphaFoldDB" id="A0AAW1I5H0"/>
<evidence type="ECO:0000256" key="2">
    <source>
        <dbReference type="ARBA" id="ARBA00022771"/>
    </source>
</evidence>
<evidence type="ECO:0000259" key="5">
    <source>
        <dbReference type="PROSITE" id="PS50199"/>
    </source>
</evidence>
<dbReference type="SUPFAM" id="SSF90209">
    <property type="entry name" value="Ran binding protein zinc finger-like"/>
    <property type="match status" value="3"/>
</dbReference>
<evidence type="ECO:0000256" key="3">
    <source>
        <dbReference type="ARBA" id="ARBA00022833"/>
    </source>
</evidence>
<feature type="domain" description="RanBP2-type" evidence="5">
    <location>
        <begin position="299"/>
        <end position="328"/>
    </location>
</feature>
<dbReference type="Pfam" id="PF00641">
    <property type="entry name" value="Zn_ribbon_RanBP"/>
    <property type="match status" value="2"/>
</dbReference>
<dbReference type="InterPro" id="IPR049534">
    <property type="entry name" value="TEX13A/C/D_Znf"/>
</dbReference>
<evidence type="ECO:0000313" key="6">
    <source>
        <dbReference type="EMBL" id="KAK9684251.1"/>
    </source>
</evidence>
<dbReference type="GO" id="GO:0008270">
    <property type="term" value="F:zinc ion binding"/>
    <property type="evidence" value="ECO:0007669"/>
    <property type="project" value="UniProtKB-KW"/>
</dbReference>
<comment type="caution">
    <text evidence="6">The sequence shown here is derived from an EMBL/GenBank/DDBJ whole genome shotgun (WGS) entry which is preliminary data.</text>
</comment>
<keyword evidence="2 4" id="KW-0863">Zinc-finger</keyword>
<feature type="domain" description="RanBP2-type" evidence="5">
    <location>
        <begin position="250"/>
        <end position="279"/>
    </location>
</feature>
<reference evidence="6" key="1">
    <citation type="submission" date="2024-03" db="EMBL/GenBank/DDBJ databases">
        <title>WGS assembly of Saponaria officinalis var. Norfolk2.</title>
        <authorList>
            <person name="Jenkins J."/>
            <person name="Shu S."/>
            <person name="Grimwood J."/>
            <person name="Barry K."/>
            <person name="Goodstein D."/>
            <person name="Schmutz J."/>
            <person name="Leebens-Mack J."/>
            <person name="Osbourn A."/>
        </authorList>
    </citation>
    <scope>NUCLEOTIDE SEQUENCE [LARGE SCALE GENOMIC DNA]</scope>
    <source>
        <strain evidence="6">JIC</strain>
    </source>
</reference>
<dbReference type="PROSITE" id="PS01358">
    <property type="entry name" value="ZF_RANBP2_1"/>
    <property type="match status" value="4"/>
</dbReference>
<feature type="domain" description="RanBP2-type" evidence="5">
    <location>
        <begin position="372"/>
        <end position="401"/>
    </location>
</feature>